<proteinExistence type="predicted"/>
<reference evidence="2" key="2">
    <citation type="submission" date="2023-06" db="EMBL/GenBank/DDBJ databases">
        <authorList>
            <consortium name="Lawrence Berkeley National Laboratory"/>
            <person name="Haridas S."/>
            <person name="Hensen N."/>
            <person name="Bonometti L."/>
            <person name="Westerberg I."/>
            <person name="Brannstrom I.O."/>
            <person name="Guillou S."/>
            <person name="Cros-Aarteil S."/>
            <person name="Calhoun S."/>
            <person name="Kuo A."/>
            <person name="Mondo S."/>
            <person name="Pangilinan J."/>
            <person name="Riley R."/>
            <person name="Labutti K."/>
            <person name="Andreopoulos B."/>
            <person name="Lipzen A."/>
            <person name="Chen C."/>
            <person name="Yanf M."/>
            <person name="Daum C."/>
            <person name="Ng V."/>
            <person name="Clum A."/>
            <person name="Steindorff A."/>
            <person name="Ohm R."/>
            <person name="Martin F."/>
            <person name="Silar P."/>
            <person name="Natvig D."/>
            <person name="Lalanne C."/>
            <person name="Gautier V."/>
            <person name="Ament-Velasquez S.L."/>
            <person name="Kruys A."/>
            <person name="Hutchinson M.I."/>
            <person name="Powell A.J."/>
            <person name="Barry K."/>
            <person name="Miller A.N."/>
            <person name="Grigoriev I.V."/>
            <person name="Debuchy R."/>
            <person name="Gladieux P."/>
            <person name="Thoren M.H."/>
            <person name="Johannesson H."/>
        </authorList>
    </citation>
    <scope>NUCLEOTIDE SEQUENCE</scope>
    <source>
        <strain evidence="2">CBS 958.72</strain>
    </source>
</reference>
<evidence type="ECO:0000256" key="1">
    <source>
        <dbReference type="SAM" id="MobiDB-lite"/>
    </source>
</evidence>
<sequence length="239" mass="25910">MKTLRASRGGRCGRRLAYLPSIDPMYKASMVGTLGALMAAKVLLPDGLWIVANSRVSSRRHRSIRMVRRWPCSCCGRRSHCPPIGGVGVSRAPYSIECAARLWINCAHRSTEQLVLEVRSRLLSAVRTWHESGGAHRVDVRTAARNGSSNSTLSRAGDGFGGVDEVRYVAPRWREERKRGVRTPMRAGQRGARQRVVAFSSAGKKALPASCKHAGVSGGSVQSSDSIDLSGSPVRFTLG</sequence>
<gene>
    <name evidence="2" type="ORF">B0T24DRAFT_206768</name>
</gene>
<name>A0AAE0N9J0_9PEZI</name>
<accession>A0AAE0N9J0</accession>
<dbReference type="Proteomes" id="UP001287356">
    <property type="component" value="Unassembled WGS sequence"/>
</dbReference>
<dbReference type="AlphaFoldDB" id="A0AAE0N9J0"/>
<evidence type="ECO:0000313" key="3">
    <source>
        <dbReference type="Proteomes" id="UP001287356"/>
    </source>
</evidence>
<evidence type="ECO:0000313" key="2">
    <source>
        <dbReference type="EMBL" id="KAK3375761.1"/>
    </source>
</evidence>
<protein>
    <submittedName>
        <fullName evidence="2">Uncharacterized protein</fullName>
    </submittedName>
</protein>
<reference evidence="2" key="1">
    <citation type="journal article" date="2023" name="Mol. Phylogenet. Evol.">
        <title>Genome-scale phylogeny and comparative genomics of the fungal order Sordariales.</title>
        <authorList>
            <person name="Hensen N."/>
            <person name="Bonometti L."/>
            <person name="Westerberg I."/>
            <person name="Brannstrom I.O."/>
            <person name="Guillou S."/>
            <person name="Cros-Aarteil S."/>
            <person name="Calhoun S."/>
            <person name="Haridas S."/>
            <person name="Kuo A."/>
            <person name="Mondo S."/>
            <person name="Pangilinan J."/>
            <person name="Riley R."/>
            <person name="LaButti K."/>
            <person name="Andreopoulos B."/>
            <person name="Lipzen A."/>
            <person name="Chen C."/>
            <person name="Yan M."/>
            <person name="Daum C."/>
            <person name="Ng V."/>
            <person name="Clum A."/>
            <person name="Steindorff A."/>
            <person name="Ohm R.A."/>
            <person name="Martin F."/>
            <person name="Silar P."/>
            <person name="Natvig D.O."/>
            <person name="Lalanne C."/>
            <person name="Gautier V."/>
            <person name="Ament-Velasquez S.L."/>
            <person name="Kruys A."/>
            <person name="Hutchinson M.I."/>
            <person name="Powell A.J."/>
            <person name="Barry K."/>
            <person name="Miller A.N."/>
            <person name="Grigoriev I.V."/>
            <person name="Debuchy R."/>
            <person name="Gladieux P."/>
            <person name="Hiltunen Thoren M."/>
            <person name="Johannesson H."/>
        </authorList>
    </citation>
    <scope>NUCLEOTIDE SEQUENCE</scope>
    <source>
        <strain evidence="2">CBS 958.72</strain>
    </source>
</reference>
<keyword evidence="3" id="KW-1185">Reference proteome</keyword>
<comment type="caution">
    <text evidence="2">The sequence shown here is derived from an EMBL/GenBank/DDBJ whole genome shotgun (WGS) entry which is preliminary data.</text>
</comment>
<dbReference type="EMBL" id="JAULSN010000003">
    <property type="protein sequence ID" value="KAK3375761.1"/>
    <property type="molecule type" value="Genomic_DNA"/>
</dbReference>
<organism evidence="2 3">
    <name type="scientific">Lasiosphaeria ovina</name>
    <dbReference type="NCBI Taxonomy" id="92902"/>
    <lineage>
        <taxon>Eukaryota</taxon>
        <taxon>Fungi</taxon>
        <taxon>Dikarya</taxon>
        <taxon>Ascomycota</taxon>
        <taxon>Pezizomycotina</taxon>
        <taxon>Sordariomycetes</taxon>
        <taxon>Sordariomycetidae</taxon>
        <taxon>Sordariales</taxon>
        <taxon>Lasiosphaeriaceae</taxon>
        <taxon>Lasiosphaeria</taxon>
    </lineage>
</organism>
<feature type="region of interest" description="Disordered" evidence="1">
    <location>
        <begin position="209"/>
        <end position="228"/>
    </location>
</feature>